<evidence type="ECO:0000256" key="1">
    <source>
        <dbReference type="SAM" id="SignalP"/>
    </source>
</evidence>
<evidence type="ECO:0000259" key="2">
    <source>
        <dbReference type="SMART" id="SM00198"/>
    </source>
</evidence>
<feature type="signal peptide" evidence="1">
    <location>
        <begin position="1"/>
        <end position="18"/>
    </location>
</feature>
<dbReference type="PANTHER" id="PTHR10334">
    <property type="entry name" value="CYSTEINE-RICH SECRETORY PROTEIN-RELATED"/>
    <property type="match status" value="1"/>
</dbReference>
<dbReference type="InterPro" id="IPR014044">
    <property type="entry name" value="CAP_dom"/>
</dbReference>
<dbReference type="InterPro" id="IPR002413">
    <property type="entry name" value="V5_allergen-like"/>
</dbReference>
<evidence type="ECO:0000313" key="4">
    <source>
        <dbReference type="WBParaSite" id="PSU_v2.g21123.t1"/>
    </source>
</evidence>
<dbReference type="WBParaSite" id="PSU_v2.g21123.t1">
    <property type="protein sequence ID" value="PSU_v2.g21123.t1"/>
    <property type="gene ID" value="PSU_v2.g21123"/>
</dbReference>
<evidence type="ECO:0000313" key="3">
    <source>
        <dbReference type="Proteomes" id="UP000887577"/>
    </source>
</evidence>
<dbReference type="AlphaFoldDB" id="A0A914YND9"/>
<accession>A0A914YND9</accession>
<dbReference type="CDD" id="cd05380">
    <property type="entry name" value="CAP_euk"/>
    <property type="match status" value="1"/>
</dbReference>
<dbReference type="InterPro" id="IPR001283">
    <property type="entry name" value="CRISP-related"/>
</dbReference>
<dbReference type="PRINTS" id="PR00837">
    <property type="entry name" value="V5TPXLIKE"/>
</dbReference>
<proteinExistence type="predicted"/>
<name>A0A914YND9_9BILA</name>
<keyword evidence="3" id="KW-1185">Reference proteome</keyword>
<reference evidence="4" key="1">
    <citation type="submission" date="2022-11" db="UniProtKB">
        <authorList>
            <consortium name="WormBaseParasite"/>
        </authorList>
    </citation>
    <scope>IDENTIFICATION</scope>
</reference>
<feature type="domain" description="SCP" evidence="2">
    <location>
        <begin position="29"/>
        <end position="186"/>
    </location>
</feature>
<dbReference type="PRINTS" id="PR00838">
    <property type="entry name" value="V5ALLERGEN"/>
</dbReference>
<dbReference type="InterPro" id="IPR018244">
    <property type="entry name" value="Allrgn_V5/Tpx1_CS"/>
</dbReference>
<dbReference type="PROSITE" id="PS01009">
    <property type="entry name" value="CRISP_1"/>
    <property type="match status" value="1"/>
</dbReference>
<dbReference type="GO" id="GO:0005576">
    <property type="term" value="C:extracellular region"/>
    <property type="evidence" value="ECO:0007669"/>
    <property type="project" value="InterPro"/>
</dbReference>
<dbReference type="SUPFAM" id="SSF55797">
    <property type="entry name" value="PR-1-like"/>
    <property type="match status" value="1"/>
</dbReference>
<dbReference type="Gene3D" id="3.40.33.10">
    <property type="entry name" value="CAP"/>
    <property type="match status" value="1"/>
</dbReference>
<sequence length="219" mass="24294">MWKIIIFSSICIYAAVLAAICPTTGLNDAVRNSIVNIHNSFRSKLAQGQSLMKGGKKAASAKNMYKLKYDCAAEKTAQIWADKCVFQHSKNSFRNAGENLFMMSTPNYNLQSSMTKAAELWWKELSDFGGISSTNTTLTMSIFSLGIGHWSQMAWAKSTIIGCGYKSCPKMTIVVCHYKTTGNFINQKIYEIGTPCKVDKDCTTYANSKCDLSTKLCFN</sequence>
<dbReference type="SMART" id="SM00198">
    <property type="entry name" value="SCP"/>
    <property type="match status" value="1"/>
</dbReference>
<protein>
    <submittedName>
        <fullName evidence="4">SCP domain-containing protein</fullName>
    </submittedName>
</protein>
<keyword evidence="1" id="KW-0732">Signal</keyword>
<feature type="chain" id="PRO_5036813378" evidence="1">
    <location>
        <begin position="19"/>
        <end position="219"/>
    </location>
</feature>
<dbReference type="Pfam" id="PF00188">
    <property type="entry name" value="CAP"/>
    <property type="match status" value="1"/>
</dbReference>
<dbReference type="Proteomes" id="UP000887577">
    <property type="component" value="Unplaced"/>
</dbReference>
<dbReference type="InterPro" id="IPR035940">
    <property type="entry name" value="CAP_sf"/>
</dbReference>
<organism evidence="3 4">
    <name type="scientific">Panagrolaimus superbus</name>
    <dbReference type="NCBI Taxonomy" id="310955"/>
    <lineage>
        <taxon>Eukaryota</taxon>
        <taxon>Metazoa</taxon>
        <taxon>Ecdysozoa</taxon>
        <taxon>Nematoda</taxon>
        <taxon>Chromadorea</taxon>
        <taxon>Rhabditida</taxon>
        <taxon>Tylenchina</taxon>
        <taxon>Panagrolaimomorpha</taxon>
        <taxon>Panagrolaimoidea</taxon>
        <taxon>Panagrolaimidae</taxon>
        <taxon>Panagrolaimus</taxon>
    </lineage>
</organism>